<evidence type="ECO:0000313" key="3">
    <source>
        <dbReference type="EMBL" id="KXJ96956.1"/>
    </source>
</evidence>
<sequence length="190" mass="20385">MAQLSLVAACAHGVLLFLMVAPWLGKGPRHSHSSQRAVAETGKGRDVLMQCCSTQGRSLDCIRASESGPAGPQVNNATCLEHVVAGNVTQMPVKSASCRHSSRRCRIRVSEHFGEECDQSEDEGVSRLPESNLVLVQIRMPIMAIVATRLELGILGSAHAGSEEVEGRAGHERAKSLSGQFGRRSPRDGY</sequence>
<proteinExistence type="predicted"/>
<feature type="compositionally biased region" description="Basic and acidic residues" evidence="1">
    <location>
        <begin position="162"/>
        <end position="175"/>
    </location>
</feature>
<dbReference type="AlphaFoldDB" id="A0A136JIL9"/>
<gene>
    <name evidence="3" type="ORF">Micbo1qcDRAFT_170708</name>
</gene>
<keyword evidence="2" id="KW-1133">Transmembrane helix</keyword>
<organism evidence="3 4">
    <name type="scientific">Microdochium bolleyi</name>
    <dbReference type="NCBI Taxonomy" id="196109"/>
    <lineage>
        <taxon>Eukaryota</taxon>
        <taxon>Fungi</taxon>
        <taxon>Dikarya</taxon>
        <taxon>Ascomycota</taxon>
        <taxon>Pezizomycotina</taxon>
        <taxon>Sordariomycetes</taxon>
        <taxon>Xylariomycetidae</taxon>
        <taxon>Xylariales</taxon>
        <taxon>Microdochiaceae</taxon>
        <taxon>Microdochium</taxon>
    </lineage>
</organism>
<keyword evidence="2" id="KW-0812">Transmembrane</keyword>
<feature type="transmembrane region" description="Helical" evidence="2">
    <location>
        <begin position="6"/>
        <end position="25"/>
    </location>
</feature>
<protein>
    <submittedName>
        <fullName evidence="3">Uncharacterized protein</fullName>
    </submittedName>
</protein>
<reference evidence="4" key="1">
    <citation type="submission" date="2016-02" db="EMBL/GenBank/DDBJ databases">
        <title>Draft genome sequence of Microdochium bolleyi, a fungal endophyte of beachgrass.</title>
        <authorList>
            <consortium name="DOE Joint Genome Institute"/>
            <person name="David A.S."/>
            <person name="May G."/>
            <person name="Haridas S."/>
            <person name="Lim J."/>
            <person name="Wang M."/>
            <person name="Labutti K."/>
            <person name="Lipzen A."/>
            <person name="Barry K."/>
            <person name="Grigoriev I.V."/>
        </authorList>
    </citation>
    <scope>NUCLEOTIDE SEQUENCE [LARGE SCALE GENOMIC DNA]</scope>
    <source>
        <strain evidence="4">J235TASD1</strain>
    </source>
</reference>
<keyword evidence="4" id="KW-1185">Reference proteome</keyword>
<dbReference type="EMBL" id="KQ964245">
    <property type="protein sequence ID" value="KXJ96956.1"/>
    <property type="molecule type" value="Genomic_DNA"/>
</dbReference>
<evidence type="ECO:0000256" key="1">
    <source>
        <dbReference type="SAM" id="MobiDB-lite"/>
    </source>
</evidence>
<dbReference type="InParanoid" id="A0A136JIL9"/>
<dbReference type="Proteomes" id="UP000070501">
    <property type="component" value="Unassembled WGS sequence"/>
</dbReference>
<name>A0A136JIL9_9PEZI</name>
<accession>A0A136JIL9</accession>
<evidence type="ECO:0000313" key="4">
    <source>
        <dbReference type="Proteomes" id="UP000070501"/>
    </source>
</evidence>
<feature type="region of interest" description="Disordered" evidence="1">
    <location>
        <begin position="162"/>
        <end position="190"/>
    </location>
</feature>
<evidence type="ECO:0000256" key="2">
    <source>
        <dbReference type="SAM" id="Phobius"/>
    </source>
</evidence>
<keyword evidence="2" id="KW-0472">Membrane</keyword>